<dbReference type="Proteomes" id="UP000215884">
    <property type="component" value="Chromosome"/>
</dbReference>
<dbReference type="Gene3D" id="1.10.287.470">
    <property type="entry name" value="Helix hairpin bin"/>
    <property type="match status" value="1"/>
</dbReference>
<dbReference type="AlphaFoldDB" id="A0A2U8Q1S3"/>
<dbReference type="InterPro" id="IPR058625">
    <property type="entry name" value="MdtA-like_BSH"/>
</dbReference>
<protein>
    <submittedName>
        <fullName evidence="7">Efflux RND transporter periplasmic adaptor subunit</fullName>
    </submittedName>
</protein>
<dbReference type="GO" id="GO:0022857">
    <property type="term" value="F:transmembrane transporter activity"/>
    <property type="evidence" value="ECO:0007669"/>
    <property type="project" value="InterPro"/>
</dbReference>
<evidence type="ECO:0000256" key="1">
    <source>
        <dbReference type="ARBA" id="ARBA00004196"/>
    </source>
</evidence>
<gene>
    <name evidence="7" type="ORF">CIT40_27510</name>
</gene>
<accession>A0A2U8Q1S3</accession>
<dbReference type="Pfam" id="PF25944">
    <property type="entry name" value="Beta-barrel_RND"/>
    <property type="match status" value="1"/>
</dbReference>
<dbReference type="PROSITE" id="PS51257">
    <property type="entry name" value="PROKAR_LIPOPROTEIN"/>
    <property type="match status" value="1"/>
</dbReference>
<dbReference type="OrthoDB" id="9800613at2"/>
<dbReference type="EMBL" id="CP029426">
    <property type="protein sequence ID" value="AWM03418.1"/>
    <property type="molecule type" value="Genomic_DNA"/>
</dbReference>
<comment type="similarity">
    <text evidence="2">Belongs to the membrane fusion protein (MFP) (TC 8.A.1) family.</text>
</comment>
<dbReference type="Gene3D" id="2.40.30.170">
    <property type="match status" value="1"/>
</dbReference>
<dbReference type="FunFam" id="2.40.420.20:FF:000001">
    <property type="entry name" value="Efflux RND transporter periplasmic adaptor subunit"/>
    <property type="match status" value="1"/>
</dbReference>
<evidence type="ECO:0000313" key="7">
    <source>
        <dbReference type="EMBL" id="AWM03418.1"/>
    </source>
</evidence>
<feature type="chain" id="PRO_5016063441" evidence="3">
    <location>
        <begin position="24"/>
        <end position="396"/>
    </location>
</feature>
<feature type="domain" description="Multidrug resistance protein MdtA-like beta-barrel" evidence="5">
    <location>
        <begin position="212"/>
        <end position="302"/>
    </location>
</feature>
<dbReference type="Gene3D" id="2.40.420.20">
    <property type="match status" value="1"/>
</dbReference>
<dbReference type="GO" id="GO:0046677">
    <property type="term" value="P:response to antibiotic"/>
    <property type="evidence" value="ECO:0007669"/>
    <property type="project" value="TreeGrafter"/>
</dbReference>
<dbReference type="GO" id="GO:0005886">
    <property type="term" value="C:plasma membrane"/>
    <property type="evidence" value="ECO:0007669"/>
    <property type="project" value="UniProtKB-SubCell"/>
</dbReference>
<dbReference type="InterPro" id="IPR058626">
    <property type="entry name" value="MdtA-like_b-barrel"/>
</dbReference>
<evidence type="ECO:0000256" key="3">
    <source>
        <dbReference type="SAM" id="SignalP"/>
    </source>
</evidence>
<evidence type="ECO:0000259" key="5">
    <source>
        <dbReference type="Pfam" id="PF25944"/>
    </source>
</evidence>
<dbReference type="Pfam" id="PF25967">
    <property type="entry name" value="RND-MFP_C"/>
    <property type="match status" value="1"/>
</dbReference>
<dbReference type="InterPro" id="IPR058627">
    <property type="entry name" value="MdtA-like_C"/>
</dbReference>
<feature type="domain" description="Multidrug resistance protein MdtA-like C-terminal permuted SH3" evidence="6">
    <location>
        <begin position="306"/>
        <end position="368"/>
    </location>
</feature>
<keyword evidence="8" id="KW-1185">Reference proteome</keyword>
<dbReference type="Pfam" id="PF25917">
    <property type="entry name" value="BSH_RND"/>
    <property type="match status" value="1"/>
</dbReference>
<evidence type="ECO:0000256" key="2">
    <source>
        <dbReference type="ARBA" id="ARBA00009477"/>
    </source>
</evidence>
<dbReference type="RefSeq" id="WP_094893308.1">
    <property type="nucleotide sequence ID" value="NZ_CP029426.2"/>
</dbReference>
<name>A0A2U8Q1S3_9BRAD</name>
<feature type="domain" description="Multidrug resistance protein MdtA-like barrel-sandwich hybrid" evidence="4">
    <location>
        <begin position="66"/>
        <end position="204"/>
    </location>
</feature>
<evidence type="ECO:0000259" key="4">
    <source>
        <dbReference type="Pfam" id="PF25917"/>
    </source>
</evidence>
<dbReference type="SUPFAM" id="SSF111369">
    <property type="entry name" value="HlyD-like secretion proteins"/>
    <property type="match status" value="1"/>
</dbReference>
<dbReference type="InterPro" id="IPR006143">
    <property type="entry name" value="RND_pump_MFP"/>
</dbReference>
<evidence type="ECO:0000313" key="8">
    <source>
        <dbReference type="Proteomes" id="UP000215884"/>
    </source>
</evidence>
<dbReference type="Gene3D" id="2.40.50.100">
    <property type="match status" value="1"/>
</dbReference>
<reference evidence="7 8" key="2">
    <citation type="journal article" date="2019" name="Int. J. Syst. Evol. Microbiol.">
        <title>Description and complete genome sequence of Bradyrhizobium amphicarpaeae sp. nov., harbouring photosystem and nitrogen-fixation genes.</title>
        <authorList>
            <person name="Bromfield E.S.P."/>
            <person name="Cloutier S."/>
            <person name="Nguyen H.D.T."/>
        </authorList>
    </citation>
    <scope>NUCLEOTIDE SEQUENCE [LARGE SCALE GENOMIC DNA]</scope>
    <source>
        <strain evidence="7 8">39S1MB</strain>
    </source>
</reference>
<proteinExistence type="inferred from homology"/>
<dbReference type="NCBIfam" id="TIGR01730">
    <property type="entry name" value="RND_mfp"/>
    <property type="match status" value="1"/>
</dbReference>
<sequence length="396" mass="42604">MSAPNARSACVAIMLAVAAPILAACDESNSAIVQAQPTEPDVSVVTVRPQPRSIVRELPGRIAPTRVSDVRPRISGIVVERLFHQGSEVKAGDPLYRIDPRPFEVEVSANQAALAKAEAALMQAKQQAHRIATLTSQRAAPEAENEKAIAAELQARAEVEGRKADLARAKLNLDYATVRAPIDGVVGAALVSEGALAVQNETNLATIQQLDPIYADFTQSVNELNQLRRAFASGDLDRIAPDAAKVRLVLDDNTIYPLNGKLLFSDAKVDANTGQVTLRGEFPNLNRELLPGMYVRVRIEQGIDSDAIAVPQQAVQRNGGGGSEVFVVKDDHRVAVQPVRTGSVQDGVWFITEGLKSGDKVVVEGFQRFAAGDKVKPQSWAEAEAIVESQRAQMMQ</sequence>
<organism evidence="7 8">
    <name type="scientific">Bradyrhizobium amphicarpaeae</name>
    <dbReference type="NCBI Taxonomy" id="1404768"/>
    <lineage>
        <taxon>Bacteria</taxon>
        <taxon>Pseudomonadati</taxon>
        <taxon>Pseudomonadota</taxon>
        <taxon>Alphaproteobacteria</taxon>
        <taxon>Hyphomicrobiales</taxon>
        <taxon>Nitrobacteraceae</taxon>
        <taxon>Bradyrhizobium</taxon>
    </lineage>
</organism>
<comment type="subcellular location">
    <subcellularLocation>
        <location evidence="1">Cell envelope</location>
    </subcellularLocation>
</comment>
<dbReference type="KEGG" id="brq:CIT40_27510"/>
<keyword evidence="3" id="KW-0732">Signal</keyword>
<dbReference type="PANTHER" id="PTHR30158:SF3">
    <property type="entry name" value="MULTIDRUG EFFLUX PUMP SUBUNIT ACRA-RELATED"/>
    <property type="match status" value="1"/>
</dbReference>
<evidence type="ECO:0000259" key="6">
    <source>
        <dbReference type="Pfam" id="PF25967"/>
    </source>
</evidence>
<dbReference type="PANTHER" id="PTHR30158">
    <property type="entry name" value="ACRA/E-RELATED COMPONENT OF DRUG EFFLUX TRANSPORTER"/>
    <property type="match status" value="1"/>
</dbReference>
<feature type="signal peptide" evidence="3">
    <location>
        <begin position="1"/>
        <end position="23"/>
    </location>
</feature>
<reference evidence="7 8" key="1">
    <citation type="journal article" date="2017" name="Syst. Appl. Microbiol.">
        <title>Soybeans inoculated with root zone soils of Canadian native legumes harbour diverse and novel Bradyrhizobium spp. that possess agricultural potential.</title>
        <authorList>
            <person name="Bromfield E.S.P."/>
            <person name="Cloutier S."/>
            <person name="Tambong J.T."/>
            <person name="Tran Thi T.V."/>
        </authorList>
    </citation>
    <scope>NUCLEOTIDE SEQUENCE [LARGE SCALE GENOMIC DNA]</scope>
    <source>
        <strain evidence="7 8">39S1MB</strain>
    </source>
</reference>